<proteinExistence type="predicted"/>
<dbReference type="STRING" id="290397.Adeh_3993"/>
<dbReference type="AlphaFoldDB" id="Q2IGP9"/>
<reference evidence="2" key="1">
    <citation type="submission" date="2006-01" db="EMBL/GenBank/DDBJ databases">
        <title>Complete sequence of Anaeromyxobacter dehalogenans 2CP-C.</title>
        <authorList>
            <consortium name="US DOE Joint Genome Institute"/>
            <person name="Copeland A."/>
            <person name="Lucas S."/>
            <person name="Lapidus A."/>
            <person name="Barry K."/>
            <person name="Detter J.C."/>
            <person name="Glavina T."/>
            <person name="Hammon N."/>
            <person name="Israni S."/>
            <person name="Pitluck S."/>
            <person name="Brettin T."/>
            <person name="Bruce D."/>
            <person name="Han C."/>
            <person name="Tapia R."/>
            <person name="Gilna P."/>
            <person name="Kiss H."/>
            <person name="Schmutz J."/>
            <person name="Larimer F."/>
            <person name="Land M."/>
            <person name="Kyrpides N."/>
            <person name="Anderson I."/>
            <person name="Sanford R.A."/>
            <person name="Ritalahti K.M."/>
            <person name="Thomas H.S."/>
            <person name="Kirby J.R."/>
            <person name="Zhulin I.B."/>
            <person name="Loeffler F.E."/>
            <person name="Richardson P."/>
        </authorList>
    </citation>
    <scope>NUCLEOTIDE SEQUENCE</scope>
    <source>
        <strain evidence="2">2CP-C</strain>
    </source>
</reference>
<evidence type="ECO:0000313" key="3">
    <source>
        <dbReference type="Proteomes" id="UP000001935"/>
    </source>
</evidence>
<dbReference type="KEGG" id="ade:Adeh_3993"/>
<sequence>MTKRAASIVALGIVASLAVPAASCERGTRRVGHRVADPSAQWIAVVDEVEYANGLLTSVADRVLVREAASKDGAGTIVFSEDALPDVEKPTVAWEAGRLVITASRSANVLRREARAHGFEVEVRPR</sequence>
<evidence type="ECO:0000313" key="2">
    <source>
        <dbReference type="EMBL" id="ABC83757.1"/>
    </source>
</evidence>
<feature type="chain" id="PRO_5004210138" description="Lipoprotein" evidence="1">
    <location>
        <begin position="22"/>
        <end position="126"/>
    </location>
</feature>
<name>Q2IGP9_ANADE</name>
<evidence type="ECO:0008006" key="4">
    <source>
        <dbReference type="Google" id="ProtNLM"/>
    </source>
</evidence>
<dbReference type="Proteomes" id="UP000001935">
    <property type="component" value="Chromosome"/>
</dbReference>
<dbReference type="RefSeq" id="WP_011423039.1">
    <property type="nucleotide sequence ID" value="NC_007760.1"/>
</dbReference>
<keyword evidence="1" id="KW-0732">Signal</keyword>
<dbReference type="HOGENOM" id="CLU_1976935_0_0_7"/>
<dbReference type="EMBL" id="CP000251">
    <property type="protein sequence ID" value="ABC83757.1"/>
    <property type="molecule type" value="Genomic_DNA"/>
</dbReference>
<feature type="signal peptide" evidence="1">
    <location>
        <begin position="1"/>
        <end position="21"/>
    </location>
</feature>
<gene>
    <name evidence="2" type="ordered locus">Adeh_3993</name>
</gene>
<organism evidence="2 3">
    <name type="scientific">Anaeromyxobacter dehalogenans (strain 2CP-C)</name>
    <dbReference type="NCBI Taxonomy" id="290397"/>
    <lineage>
        <taxon>Bacteria</taxon>
        <taxon>Pseudomonadati</taxon>
        <taxon>Myxococcota</taxon>
        <taxon>Myxococcia</taxon>
        <taxon>Myxococcales</taxon>
        <taxon>Cystobacterineae</taxon>
        <taxon>Anaeromyxobacteraceae</taxon>
        <taxon>Anaeromyxobacter</taxon>
    </lineage>
</organism>
<accession>Q2IGP9</accession>
<protein>
    <recommendedName>
        <fullName evidence="4">Lipoprotein</fullName>
    </recommendedName>
</protein>
<evidence type="ECO:0000256" key="1">
    <source>
        <dbReference type="SAM" id="SignalP"/>
    </source>
</evidence>